<dbReference type="InterPro" id="IPR038770">
    <property type="entry name" value="Na+/solute_symporter_sf"/>
</dbReference>
<evidence type="ECO:0000313" key="3">
    <source>
        <dbReference type="EMBL" id="CAF1284680.1"/>
    </source>
</evidence>
<dbReference type="EMBL" id="CAJNON010000484">
    <property type="protein sequence ID" value="CAF1284680.1"/>
    <property type="molecule type" value="Genomic_DNA"/>
</dbReference>
<sequence>LWTKKVTYIREKFYLSDLNSLALLILVWAVFSNAFATGAFETIHKKDLLILIFINAGIYLFFSLLIIILSRLPIPYWQFSEKDTVAIMFCGATKTLAMGIPLMNALYGNANKDLSGILSLPLIIYHVEQLIIGAIFVILLKNWVKKGIKKQNIKLKNQDDLEAVESQTINIESSK</sequence>
<name>A0A815CIH5_9BILA</name>
<keyword evidence="2" id="KW-1133">Transmembrane helix</keyword>
<dbReference type="Proteomes" id="UP000663891">
    <property type="component" value="Unassembled WGS sequence"/>
</dbReference>
<reference evidence="3" key="1">
    <citation type="submission" date="2021-02" db="EMBL/GenBank/DDBJ databases">
        <authorList>
            <person name="Nowell W R."/>
        </authorList>
    </citation>
    <scope>NUCLEOTIDE SEQUENCE</scope>
</reference>
<organism evidence="3 4">
    <name type="scientific">Adineta steineri</name>
    <dbReference type="NCBI Taxonomy" id="433720"/>
    <lineage>
        <taxon>Eukaryota</taxon>
        <taxon>Metazoa</taxon>
        <taxon>Spiralia</taxon>
        <taxon>Gnathifera</taxon>
        <taxon>Rotifera</taxon>
        <taxon>Eurotatoria</taxon>
        <taxon>Bdelloidea</taxon>
        <taxon>Adinetida</taxon>
        <taxon>Adinetidae</taxon>
        <taxon>Adineta</taxon>
    </lineage>
</organism>
<keyword evidence="2" id="KW-0472">Membrane</keyword>
<accession>A0A815CIH5</accession>
<feature type="transmembrane region" description="Helical" evidence="2">
    <location>
        <begin position="21"/>
        <end position="43"/>
    </location>
</feature>
<dbReference type="GO" id="GO:0005886">
    <property type="term" value="C:plasma membrane"/>
    <property type="evidence" value="ECO:0007669"/>
    <property type="project" value="TreeGrafter"/>
</dbReference>
<evidence type="ECO:0000256" key="2">
    <source>
        <dbReference type="SAM" id="Phobius"/>
    </source>
</evidence>
<gene>
    <name evidence="3" type="ORF">VCS650_LOCUS30161</name>
</gene>
<comment type="caution">
    <text evidence="3">The sequence shown here is derived from an EMBL/GenBank/DDBJ whole genome shotgun (WGS) entry which is preliminary data.</text>
</comment>
<keyword evidence="2" id="KW-0812">Transmembrane</keyword>
<feature type="transmembrane region" description="Helical" evidence="2">
    <location>
        <begin position="84"/>
        <end position="103"/>
    </location>
</feature>
<dbReference type="OrthoDB" id="188035at2759"/>
<dbReference type="InterPro" id="IPR016833">
    <property type="entry name" value="Put_Na-Bile_cotransptr"/>
</dbReference>
<proteinExistence type="inferred from homology"/>
<dbReference type="PANTHER" id="PTHR18640">
    <property type="entry name" value="SOLUTE CARRIER FAMILY 10 MEMBER 7"/>
    <property type="match status" value="1"/>
</dbReference>
<feature type="transmembrane region" description="Helical" evidence="2">
    <location>
        <begin position="123"/>
        <end position="144"/>
    </location>
</feature>
<evidence type="ECO:0000313" key="4">
    <source>
        <dbReference type="Proteomes" id="UP000663891"/>
    </source>
</evidence>
<protein>
    <submittedName>
        <fullName evidence="3">Uncharacterized protein</fullName>
    </submittedName>
</protein>
<feature type="non-terminal residue" evidence="3">
    <location>
        <position position="1"/>
    </location>
</feature>
<dbReference type="Pfam" id="PF13593">
    <property type="entry name" value="SBF_like"/>
    <property type="match status" value="1"/>
</dbReference>
<dbReference type="PANTHER" id="PTHR18640:SF5">
    <property type="entry name" value="SODIUM_BILE ACID COTRANSPORTER 7"/>
    <property type="match status" value="1"/>
</dbReference>
<dbReference type="Gene3D" id="1.20.1530.20">
    <property type="match status" value="1"/>
</dbReference>
<evidence type="ECO:0000256" key="1">
    <source>
        <dbReference type="ARBA" id="ARBA00006528"/>
    </source>
</evidence>
<feature type="transmembrane region" description="Helical" evidence="2">
    <location>
        <begin position="49"/>
        <end position="72"/>
    </location>
</feature>
<dbReference type="AlphaFoldDB" id="A0A815CIH5"/>
<comment type="similarity">
    <text evidence="1">Belongs to the bile acid:sodium symporter (BASS) (TC 2.A.28) family.</text>
</comment>